<keyword evidence="2 3" id="KW-0802">TPR repeat</keyword>
<dbReference type="InterPro" id="IPR047150">
    <property type="entry name" value="SGT"/>
</dbReference>
<accession>A0ABU3V955</accession>
<comment type="caution">
    <text evidence="4">The sequence shown here is derived from an EMBL/GenBank/DDBJ whole genome shotgun (WGS) entry which is preliminary data.</text>
</comment>
<dbReference type="InterPro" id="IPR019734">
    <property type="entry name" value="TPR_rpt"/>
</dbReference>
<sequence>MQHVTLNNVMSVIHPKFKTTVAAILAIVMYSIPLSAQSADSEDEQALLGALAEADAEEARGLDRQLQRLWSRSGSASMDLLLQRGRDSLEEDDTAAAIEHLTALTDHAPDFAEGWSTRALAYFHAELYGPALSDLERALALNPNNYNAILGLGALLEEFGDKTRAYQAYTRAQAIHPHHEEVTKALDRLRPGIEGEAL</sequence>
<dbReference type="PANTHER" id="PTHR45831:SF2">
    <property type="entry name" value="LD24721P"/>
    <property type="match status" value="1"/>
</dbReference>
<feature type="repeat" description="TPR" evidence="3">
    <location>
        <begin position="146"/>
        <end position="179"/>
    </location>
</feature>
<protein>
    <submittedName>
        <fullName evidence="4">Tetratricopeptide repeat protein</fullName>
    </submittedName>
</protein>
<dbReference type="Proteomes" id="UP001255416">
    <property type="component" value="Unassembled WGS sequence"/>
</dbReference>
<name>A0ABU3V955_9RHOB</name>
<dbReference type="InterPro" id="IPR011990">
    <property type="entry name" value="TPR-like_helical_dom_sf"/>
</dbReference>
<dbReference type="SMART" id="SM00028">
    <property type="entry name" value="TPR"/>
    <property type="match status" value="3"/>
</dbReference>
<dbReference type="PANTHER" id="PTHR45831">
    <property type="entry name" value="LD24721P"/>
    <property type="match status" value="1"/>
</dbReference>
<dbReference type="SUPFAM" id="SSF48452">
    <property type="entry name" value="TPR-like"/>
    <property type="match status" value="1"/>
</dbReference>
<keyword evidence="1" id="KW-0677">Repeat</keyword>
<reference evidence="5" key="1">
    <citation type="submission" date="2023-05" db="EMBL/GenBank/DDBJ databases">
        <title>Sedimentitalea sp. nov. JM2-8.</title>
        <authorList>
            <person name="Huang J."/>
        </authorList>
    </citation>
    <scope>NUCLEOTIDE SEQUENCE [LARGE SCALE GENOMIC DNA]</scope>
    <source>
        <strain evidence="5">KHS03</strain>
    </source>
</reference>
<keyword evidence="5" id="KW-1185">Reference proteome</keyword>
<dbReference type="Pfam" id="PF14559">
    <property type="entry name" value="TPR_19"/>
    <property type="match status" value="1"/>
</dbReference>
<gene>
    <name evidence="4" type="ORF">QO231_02450</name>
</gene>
<dbReference type="EMBL" id="JASMWN010000001">
    <property type="protein sequence ID" value="MDU9002711.1"/>
    <property type="molecule type" value="Genomic_DNA"/>
</dbReference>
<proteinExistence type="predicted"/>
<dbReference type="PROSITE" id="PS50005">
    <property type="entry name" value="TPR"/>
    <property type="match status" value="2"/>
</dbReference>
<dbReference type="RefSeq" id="WP_316772905.1">
    <property type="nucleotide sequence ID" value="NZ_JASMWN010000001.1"/>
</dbReference>
<feature type="repeat" description="TPR" evidence="3">
    <location>
        <begin position="112"/>
        <end position="145"/>
    </location>
</feature>
<evidence type="ECO:0000256" key="3">
    <source>
        <dbReference type="PROSITE-ProRule" id="PRU00339"/>
    </source>
</evidence>
<evidence type="ECO:0000256" key="1">
    <source>
        <dbReference type="ARBA" id="ARBA00022737"/>
    </source>
</evidence>
<evidence type="ECO:0000313" key="4">
    <source>
        <dbReference type="EMBL" id="MDU9002711.1"/>
    </source>
</evidence>
<evidence type="ECO:0000256" key="2">
    <source>
        <dbReference type="ARBA" id="ARBA00022803"/>
    </source>
</evidence>
<organism evidence="4 5">
    <name type="scientific">Sedimentitalea todarodis</name>
    <dbReference type="NCBI Taxonomy" id="1631240"/>
    <lineage>
        <taxon>Bacteria</taxon>
        <taxon>Pseudomonadati</taxon>
        <taxon>Pseudomonadota</taxon>
        <taxon>Alphaproteobacteria</taxon>
        <taxon>Rhodobacterales</taxon>
        <taxon>Paracoccaceae</taxon>
        <taxon>Sedimentitalea</taxon>
    </lineage>
</organism>
<evidence type="ECO:0000313" key="5">
    <source>
        <dbReference type="Proteomes" id="UP001255416"/>
    </source>
</evidence>
<dbReference type="Gene3D" id="1.25.40.10">
    <property type="entry name" value="Tetratricopeptide repeat domain"/>
    <property type="match status" value="1"/>
</dbReference>